<dbReference type="SUPFAM" id="SSF50729">
    <property type="entry name" value="PH domain-like"/>
    <property type="match status" value="1"/>
</dbReference>
<evidence type="ECO:0000313" key="5">
    <source>
        <dbReference type="Proteomes" id="UP001562425"/>
    </source>
</evidence>
<feature type="region of interest" description="Disordered" evidence="2">
    <location>
        <begin position="1"/>
        <end position="24"/>
    </location>
</feature>
<organism evidence="4 5">
    <name type="scientific">Culex pipiens pipiens</name>
    <name type="common">Northern house mosquito</name>
    <dbReference type="NCBI Taxonomy" id="38569"/>
    <lineage>
        <taxon>Eukaryota</taxon>
        <taxon>Metazoa</taxon>
        <taxon>Ecdysozoa</taxon>
        <taxon>Arthropoda</taxon>
        <taxon>Hexapoda</taxon>
        <taxon>Insecta</taxon>
        <taxon>Pterygota</taxon>
        <taxon>Neoptera</taxon>
        <taxon>Endopterygota</taxon>
        <taxon>Diptera</taxon>
        <taxon>Nematocera</taxon>
        <taxon>Culicoidea</taxon>
        <taxon>Culicidae</taxon>
        <taxon>Culicinae</taxon>
        <taxon>Culicini</taxon>
        <taxon>Culex</taxon>
        <taxon>Culex</taxon>
    </lineage>
</organism>
<protein>
    <recommendedName>
        <fullName evidence="3">PID domain-containing protein</fullName>
    </recommendedName>
</protein>
<dbReference type="FunFam" id="2.30.29.30:FF:000034">
    <property type="entry name" value="amyloid beta A4 precursor protein-binding family B member 2"/>
    <property type="match status" value="1"/>
</dbReference>
<dbReference type="Proteomes" id="UP001562425">
    <property type="component" value="Unassembled WGS sequence"/>
</dbReference>
<gene>
    <name evidence="4" type="ORF">pipiens_014481</name>
</gene>
<proteinExistence type="predicted"/>
<dbReference type="PROSITE" id="PS01179">
    <property type="entry name" value="PID"/>
    <property type="match status" value="1"/>
</dbReference>
<keyword evidence="1" id="KW-0677">Repeat</keyword>
<evidence type="ECO:0000313" key="4">
    <source>
        <dbReference type="EMBL" id="KAL1380057.1"/>
    </source>
</evidence>
<dbReference type="InterPro" id="IPR006020">
    <property type="entry name" value="PTB/PI_dom"/>
</dbReference>
<evidence type="ECO:0000259" key="3">
    <source>
        <dbReference type="PROSITE" id="PS01179"/>
    </source>
</evidence>
<dbReference type="Gene3D" id="2.30.29.30">
    <property type="entry name" value="Pleckstrin-homology domain (PH domain)/Phosphotyrosine-binding domain (PTB)"/>
    <property type="match status" value="1"/>
</dbReference>
<reference evidence="4 5" key="1">
    <citation type="submission" date="2024-05" db="EMBL/GenBank/DDBJ databases">
        <title>Culex pipiens pipiens assembly and annotation.</title>
        <authorList>
            <person name="Alout H."/>
            <person name="Durand T."/>
        </authorList>
    </citation>
    <scope>NUCLEOTIDE SEQUENCE [LARGE SCALE GENOMIC DNA]</scope>
    <source>
        <strain evidence="4">HA-2024</strain>
        <tissue evidence="4">Whole body</tissue>
    </source>
</reference>
<evidence type="ECO:0000256" key="2">
    <source>
        <dbReference type="SAM" id="MobiDB-lite"/>
    </source>
</evidence>
<sequence length="212" mass="23311">MIERSLQIDANSSSSSSSRCAIRPTDLPTENRRWIRHPSFPTPMEEPKKVLKAMYVGAIEVNQPTGMEVLNEAIDKIVSTNPIENWDNVNVSVAPSMISVNSSDPDARLLCECRVRYLSFLGIGKNIRNCAFIMHTAQDKFVAHVFCCEPTSGALCKTVEAACKLRYQKCLDVHPEGSGRYSADSHTPGKGIGATLKNLMSSFSLKKDKASS</sequence>
<dbReference type="PANTHER" id="PTHR14058">
    <property type="entry name" value="AMYLOID BETA A4 PRECURSOR PROTEIN-BINDING FAMILY B"/>
    <property type="match status" value="1"/>
</dbReference>
<dbReference type="AlphaFoldDB" id="A0ABD1CVI8"/>
<keyword evidence="5" id="KW-1185">Reference proteome</keyword>
<dbReference type="Pfam" id="PF00640">
    <property type="entry name" value="PID"/>
    <property type="match status" value="1"/>
</dbReference>
<feature type="domain" description="PID" evidence="3">
    <location>
        <begin position="51"/>
        <end position="176"/>
    </location>
</feature>
<dbReference type="InterPro" id="IPR011993">
    <property type="entry name" value="PH-like_dom_sf"/>
</dbReference>
<dbReference type="PANTHER" id="PTHR14058:SF8">
    <property type="entry name" value="PROTEIN FE65 HOMOLOG"/>
    <property type="match status" value="1"/>
</dbReference>
<name>A0ABD1CVI8_CULPP</name>
<comment type="caution">
    <text evidence="4">The sequence shown here is derived from an EMBL/GenBank/DDBJ whole genome shotgun (WGS) entry which is preliminary data.</text>
</comment>
<dbReference type="CDD" id="cd01271">
    <property type="entry name" value="PTB2_Fe65"/>
    <property type="match status" value="1"/>
</dbReference>
<evidence type="ECO:0000256" key="1">
    <source>
        <dbReference type="ARBA" id="ARBA00022737"/>
    </source>
</evidence>
<accession>A0ABD1CVI8</accession>
<dbReference type="InterPro" id="IPR039576">
    <property type="entry name" value="APBB1/2/3"/>
</dbReference>
<dbReference type="SMART" id="SM00462">
    <property type="entry name" value="PTB"/>
    <property type="match status" value="1"/>
</dbReference>
<dbReference type="EMBL" id="JBEHCU010009340">
    <property type="protein sequence ID" value="KAL1380057.1"/>
    <property type="molecule type" value="Genomic_DNA"/>
</dbReference>